<dbReference type="AlphaFoldDB" id="A0A498DJ64"/>
<feature type="binding site" evidence="4">
    <location>
        <position position="174"/>
    </location>
    <ligand>
        <name>Zn(2+)</name>
        <dbReference type="ChEBI" id="CHEBI:29105"/>
    </ligand>
</feature>
<comment type="cofactor">
    <cofactor evidence="4">
        <name>Zn(2+)</name>
        <dbReference type="ChEBI" id="CHEBI:29105"/>
    </cofactor>
    <text evidence="4">Binds 1 zinc ion per subunit.</text>
</comment>
<dbReference type="EMBL" id="RCHR01000007">
    <property type="protein sequence ID" value="RLL41806.1"/>
    <property type="molecule type" value="Genomic_DNA"/>
</dbReference>
<dbReference type="Proteomes" id="UP000270219">
    <property type="component" value="Unassembled WGS sequence"/>
</dbReference>
<keyword evidence="2 3" id="KW-0862">Zinc</keyword>
<dbReference type="Pfam" id="PF20511">
    <property type="entry name" value="PMI_typeI_cat"/>
    <property type="match status" value="1"/>
</dbReference>
<protein>
    <recommendedName>
        <fullName evidence="3">Mannose-6-phosphate isomerase</fullName>
        <ecNumber evidence="3">5.3.1.8</ecNumber>
    </recommendedName>
</protein>
<evidence type="ECO:0000313" key="8">
    <source>
        <dbReference type="EMBL" id="RLL41806.1"/>
    </source>
</evidence>
<comment type="catalytic activity">
    <reaction evidence="3">
        <text>D-mannose 6-phosphate = D-fructose 6-phosphate</text>
        <dbReference type="Rhea" id="RHEA:12356"/>
        <dbReference type="ChEBI" id="CHEBI:58735"/>
        <dbReference type="ChEBI" id="CHEBI:61527"/>
        <dbReference type="EC" id="5.3.1.8"/>
    </reaction>
</comment>
<feature type="active site" evidence="5">
    <location>
        <position position="194"/>
    </location>
</feature>
<dbReference type="InterPro" id="IPR046457">
    <property type="entry name" value="PMI_typeI_cat"/>
</dbReference>
<feature type="domain" description="Phosphomannose isomerase type I catalytic" evidence="6">
    <location>
        <begin position="41"/>
        <end position="102"/>
    </location>
</feature>
<accession>A0A498DJ64</accession>
<comment type="caution">
    <text evidence="8">The sequence shown here is derived from an EMBL/GenBank/DDBJ whole genome shotgun (WGS) entry which is preliminary data.</text>
</comment>
<dbReference type="InterPro" id="IPR051804">
    <property type="entry name" value="Carb_Metab_Reg_Kinase/Isom"/>
</dbReference>
<dbReference type="InterPro" id="IPR014710">
    <property type="entry name" value="RmlC-like_jellyroll"/>
</dbReference>
<dbReference type="OrthoDB" id="9808275at2"/>
<dbReference type="GO" id="GO:0008270">
    <property type="term" value="F:zinc ion binding"/>
    <property type="evidence" value="ECO:0007669"/>
    <property type="project" value="UniProtKB-UniRule"/>
</dbReference>
<evidence type="ECO:0000259" key="6">
    <source>
        <dbReference type="Pfam" id="PF20511"/>
    </source>
</evidence>
<dbReference type="PANTHER" id="PTHR42742:SF3">
    <property type="entry name" value="FRUCTOKINASE"/>
    <property type="match status" value="1"/>
</dbReference>
<reference evidence="8 9" key="1">
    <citation type="submission" date="2018-10" db="EMBL/GenBank/DDBJ databases">
        <title>Oceanobacillus sp. YLB-02 draft genome.</title>
        <authorList>
            <person name="Yu L."/>
        </authorList>
    </citation>
    <scope>NUCLEOTIDE SEQUENCE [LARGE SCALE GENOMIC DNA]</scope>
    <source>
        <strain evidence="8 9">YLB-02</strain>
    </source>
</reference>
<keyword evidence="1 3" id="KW-0479">Metal-binding</keyword>
<gene>
    <name evidence="8" type="ORF">D8M04_17215</name>
</gene>
<dbReference type="RefSeq" id="WP_121524646.1">
    <property type="nucleotide sequence ID" value="NZ_RCHR01000007.1"/>
</dbReference>
<evidence type="ECO:0000256" key="3">
    <source>
        <dbReference type="PIRNR" id="PIRNR036894"/>
    </source>
</evidence>
<sequence>MLQGAEQPEDNHFPEDWIMSVVSARNTGREHIRDEGLSKIETSQQDIYLKDLLEHNPIDFLGRSHIEKYSNHTGVLVKVIDAAERLTVQVHPDRVKAKELFNSSFGKTECWHILGGREVNGEMPHVYLGFKPGVTREQWTRLFEEQDINGMLDCLHKYEVKQGDTFLIEGGTPHAIGAGCLLVEIQEPTDYTIRIEKTSPSGLVIDDYMCHQGLGFEKMFECFHYHSYTREETLRKWKILSKIINESESSMEEVLIDYKDTPYFRMTVVEVEKELEITGNGVFSGLYIISGAADITAGSTNLSGTVGDQFFIPAKAAKYRIQNKGNEPFRALRLFGPKVS</sequence>
<keyword evidence="9" id="KW-1185">Reference proteome</keyword>
<organism evidence="8 9">
    <name type="scientific">Oceanobacillus piezotolerans</name>
    <dbReference type="NCBI Taxonomy" id="2448030"/>
    <lineage>
        <taxon>Bacteria</taxon>
        <taxon>Bacillati</taxon>
        <taxon>Bacillota</taxon>
        <taxon>Bacilli</taxon>
        <taxon>Bacillales</taxon>
        <taxon>Bacillaceae</taxon>
        <taxon>Oceanobacillus</taxon>
    </lineage>
</organism>
<evidence type="ECO:0000256" key="2">
    <source>
        <dbReference type="ARBA" id="ARBA00022833"/>
    </source>
</evidence>
<feature type="domain" description="Mannose-6-phosphate isomerase cupin" evidence="7">
    <location>
        <begin position="259"/>
        <end position="325"/>
    </location>
</feature>
<evidence type="ECO:0000259" key="7">
    <source>
        <dbReference type="Pfam" id="PF21621"/>
    </source>
</evidence>
<dbReference type="GO" id="GO:0004476">
    <property type="term" value="F:mannose-6-phosphate isomerase activity"/>
    <property type="evidence" value="ECO:0007669"/>
    <property type="project" value="UniProtKB-UniRule"/>
</dbReference>
<dbReference type="Gene3D" id="2.60.120.10">
    <property type="entry name" value="Jelly Rolls"/>
    <property type="match status" value="2"/>
</dbReference>
<keyword evidence="3 8" id="KW-0413">Isomerase</keyword>
<dbReference type="PIRSF" id="PIRSF036894">
    <property type="entry name" value="PMI_Firm_short"/>
    <property type="match status" value="1"/>
</dbReference>
<dbReference type="SUPFAM" id="SSF51182">
    <property type="entry name" value="RmlC-like cupins"/>
    <property type="match status" value="1"/>
</dbReference>
<dbReference type="PANTHER" id="PTHR42742">
    <property type="entry name" value="TRANSCRIPTIONAL REPRESSOR MPRA"/>
    <property type="match status" value="1"/>
</dbReference>
<feature type="binding site" evidence="4">
    <location>
        <position position="91"/>
    </location>
    <ligand>
        <name>Zn(2+)</name>
        <dbReference type="ChEBI" id="CHEBI:29105"/>
    </ligand>
</feature>
<dbReference type="InterPro" id="IPR011051">
    <property type="entry name" value="RmlC_Cupin_sf"/>
</dbReference>
<dbReference type="Pfam" id="PF21621">
    <property type="entry name" value="MPI_cupin_dom"/>
    <property type="match status" value="1"/>
</dbReference>
<evidence type="ECO:0000256" key="4">
    <source>
        <dbReference type="PIRSR" id="PIRSR036894-1"/>
    </source>
</evidence>
<proteinExistence type="inferred from homology"/>
<evidence type="ECO:0000256" key="5">
    <source>
        <dbReference type="PIRSR" id="PIRSR036894-2"/>
    </source>
</evidence>
<evidence type="ECO:0000256" key="1">
    <source>
        <dbReference type="ARBA" id="ARBA00022723"/>
    </source>
</evidence>
<dbReference type="CDD" id="cd07010">
    <property type="entry name" value="cupin_PMI_type_I_N_bac"/>
    <property type="match status" value="1"/>
</dbReference>
<dbReference type="EC" id="5.3.1.8" evidence="3"/>
<feature type="binding site" evidence="4">
    <location>
        <position position="109"/>
    </location>
    <ligand>
        <name>Zn(2+)</name>
        <dbReference type="ChEBI" id="CHEBI:29105"/>
    </ligand>
</feature>
<name>A0A498DJ64_9BACI</name>
<comment type="similarity">
    <text evidence="3">Belongs to the mannose-6-phosphate isomerase type 1 family.</text>
</comment>
<dbReference type="GO" id="GO:0005975">
    <property type="term" value="P:carbohydrate metabolic process"/>
    <property type="evidence" value="ECO:0007669"/>
    <property type="project" value="UniProtKB-UniRule"/>
</dbReference>
<dbReference type="InterPro" id="IPR049071">
    <property type="entry name" value="MPI_cupin_dom"/>
</dbReference>
<dbReference type="InterPro" id="IPR014628">
    <property type="entry name" value="Man6P_isomerase_Firm_short"/>
</dbReference>
<evidence type="ECO:0000313" key="9">
    <source>
        <dbReference type="Proteomes" id="UP000270219"/>
    </source>
</evidence>